<reference evidence="1" key="1">
    <citation type="journal article" date="2021" name="New Phytol.">
        <title>Evolutionary innovations through gain and loss of genes in the ectomycorrhizal Boletales.</title>
        <authorList>
            <person name="Wu G."/>
            <person name="Miyauchi S."/>
            <person name="Morin E."/>
            <person name="Kuo A."/>
            <person name="Drula E."/>
            <person name="Varga T."/>
            <person name="Kohler A."/>
            <person name="Feng B."/>
            <person name="Cao Y."/>
            <person name="Lipzen A."/>
            <person name="Daum C."/>
            <person name="Hundley H."/>
            <person name="Pangilinan J."/>
            <person name="Johnson J."/>
            <person name="Barry K."/>
            <person name="LaButti K."/>
            <person name="Ng V."/>
            <person name="Ahrendt S."/>
            <person name="Min B."/>
            <person name="Choi I.G."/>
            <person name="Park H."/>
            <person name="Plett J.M."/>
            <person name="Magnuson J."/>
            <person name="Spatafora J.W."/>
            <person name="Nagy L.G."/>
            <person name="Henrissat B."/>
            <person name="Grigoriev I.V."/>
            <person name="Yang Z.L."/>
            <person name="Xu J."/>
            <person name="Martin F.M."/>
        </authorList>
    </citation>
    <scope>NUCLEOTIDE SEQUENCE</scope>
    <source>
        <strain evidence="1">ATCC 28755</strain>
    </source>
</reference>
<comment type="caution">
    <text evidence="1">The sequence shown here is derived from an EMBL/GenBank/DDBJ whole genome shotgun (WGS) entry which is preliminary data.</text>
</comment>
<proteinExistence type="predicted"/>
<dbReference type="EMBL" id="MU267630">
    <property type="protein sequence ID" value="KAH7913453.1"/>
    <property type="molecule type" value="Genomic_DNA"/>
</dbReference>
<protein>
    <submittedName>
        <fullName evidence="1">P-loop containing nucleoside triphosphate hydrolase protein</fullName>
    </submittedName>
</protein>
<accession>A0ACB8AL26</accession>
<keyword evidence="1" id="KW-0378">Hydrolase</keyword>
<evidence type="ECO:0000313" key="1">
    <source>
        <dbReference type="EMBL" id="KAH7913453.1"/>
    </source>
</evidence>
<name>A0ACB8AL26_9AGAM</name>
<sequence>MVQTRSSVLGKRAHQVDGPAVTVAKPTDTQVPPTPELTPKQKRARVSIGVEGDANKENVPPFRPEILNDSSPTSVRPPTSPGRASTEIESPSQVRASARRYASSLDLPHVTPAASLSYLAISTPPPTPPVSLLPIYVRVKATLRSTCTGSSILAGRDEERAIIETFVTSPWEGEASSETTSLYISGTPGTGKTALVNSVLHSLQSDEDMTRIKIALVNCMALGSIDALWERLSEEFCAGKSTKSKGKAKGRPAIEKALNNLSTPCVLVLDELDHIAASNQSLESLFSLSRNHSSVLRIIGIANTHTLTSSLSQVADHNVTGVQTLHFAPYTSTQLLQVLQARLALLQDGDANPEIAEQVKKLLPPPTLALLSKKIASQTGDVRALFEVLRGAIDAAVTAAQPVDAESNPLAAPPPIVTPNNILSALKAYLPSTAPARSSTLSGSTNSEIVTKVKNLGINARLVLMSTLLASKRLEARLTLSGSNVSSPMKSPVKRTPSSAAISSKGSTIDAAQLHSYYSSILTRGDNDIFAPVSRSEFADLIGMLETVGLLSAPVAGSASVTSTPSKSGRRGFGRSASFGGTAKASGACQEIKLMETVRLDEVLRGLGIEGSQADAGHALEEEVKAIWARESSRLNKDTKTKMRLEGVVDRPFEEAFED</sequence>
<evidence type="ECO:0000313" key="2">
    <source>
        <dbReference type="Proteomes" id="UP000790377"/>
    </source>
</evidence>
<keyword evidence="2" id="KW-1185">Reference proteome</keyword>
<gene>
    <name evidence="1" type="ORF">BJ138DRAFT_1124348</name>
</gene>
<dbReference type="Proteomes" id="UP000790377">
    <property type="component" value="Unassembled WGS sequence"/>
</dbReference>
<organism evidence="1 2">
    <name type="scientific">Hygrophoropsis aurantiaca</name>
    <dbReference type="NCBI Taxonomy" id="72124"/>
    <lineage>
        <taxon>Eukaryota</taxon>
        <taxon>Fungi</taxon>
        <taxon>Dikarya</taxon>
        <taxon>Basidiomycota</taxon>
        <taxon>Agaricomycotina</taxon>
        <taxon>Agaricomycetes</taxon>
        <taxon>Agaricomycetidae</taxon>
        <taxon>Boletales</taxon>
        <taxon>Coniophorineae</taxon>
        <taxon>Hygrophoropsidaceae</taxon>
        <taxon>Hygrophoropsis</taxon>
    </lineage>
</organism>